<reference evidence="1 2" key="1">
    <citation type="journal article" date="2022" name="Hortic Res">
        <title>A haplotype resolved chromosomal level avocado genome allows analysis of novel avocado genes.</title>
        <authorList>
            <person name="Nath O."/>
            <person name="Fletcher S.J."/>
            <person name="Hayward A."/>
            <person name="Shaw L.M."/>
            <person name="Masouleh A.K."/>
            <person name="Furtado A."/>
            <person name="Henry R.J."/>
            <person name="Mitter N."/>
        </authorList>
    </citation>
    <scope>NUCLEOTIDE SEQUENCE [LARGE SCALE GENOMIC DNA]</scope>
    <source>
        <strain evidence="2">cv. Hass</strain>
    </source>
</reference>
<organism evidence="1 2">
    <name type="scientific">Persea americana</name>
    <name type="common">Avocado</name>
    <dbReference type="NCBI Taxonomy" id="3435"/>
    <lineage>
        <taxon>Eukaryota</taxon>
        <taxon>Viridiplantae</taxon>
        <taxon>Streptophyta</taxon>
        <taxon>Embryophyta</taxon>
        <taxon>Tracheophyta</taxon>
        <taxon>Spermatophyta</taxon>
        <taxon>Magnoliopsida</taxon>
        <taxon>Magnoliidae</taxon>
        <taxon>Laurales</taxon>
        <taxon>Lauraceae</taxon>
        <taxon>Persea</taxon>
    </lineage>
</organism>
<evidence type="ECO:0000313" key="1">
    <source>
        <dbReference type="EMBL" id="KAJ8649761.1"/>
    </source>
</evidence>
<sequence>MASQQHFNAGETHAQSQMKTEQTMNSAKDSTNAAADKTASAAQSAKESAQDSNSGFLQQTGEQVMNMAQGAMDSVKSAINKE</sequence>
<gene>
    <name evidence="1" type="ORF">MRB53_002784</name>
</gene>
<accession>A0ACC2MWI6</accession>
<protein>
    <submittedName>
        <fullName evidence="1">Uncharacterized protein</fullName>
    </submittedName>
</protein>
<proteinExistence type="predicted"/>
<name>A0ACC2MWI6_PERAE</name>
<dbReference type="EMBL" id="CM056809">
    <property type="protein sequence ID" value="KAJ8649761.1"/>
    <property type="molecule type" value="Genomic_DNA"/>
</dbReference>
<comment type="caution">
    <text evidence="1">The sequence shown here is derived from an EMBL/GenBank/DDBJ whole genome shotgun (WGS) entry which is preliminary data.</text>
</comment>
<keyword evidence="2" id="KW-1185">Reference proteome</keyword>
<evidence type="ECO:0000313" key="2">
    <source>
        <dbReference type="Proteomes" id="UP001234297"/>
    </source>
</evidence>
<dbReference type="Proteomes" id="UP001234297">
    <property type="component" value="Chromosome 1"/>
</dbReference>